<keyword evidence="3" id="KW-1185">Reference proteome</keyword>
<dbReference type="InterPro" id="IPR000073">
    <property type="entry name" value="AB_hydrolase_1"/>
</dbReference>
<dbReference type="AlphaFoldDB" id="A0A178MYB6"/>
<gene>
    <name evidence="2" type="ORF">A6A05_06715</name>
</gene>
<protein>
    <submittedName>
        <fullName evidence="2">Alpha/beta hydrolase</fullName>
    </submittedName>
</protein>
<organism evidence="2 3">
    <name type="scientific">Magnetospirillum moscoviense</name>
    <dbReference type="NCBI Taxonomy" id="1437059"/>
    <lineage>
        <taxon>Bacteria</taxon>
        <taxon>Pseudomonadati</taxon>
        <taxon>Pseudomonadota</taxon>
        <taxon>Alphaproteobacteria</taxon>
        <taxon>Rhodospirillales</taxon>
        <taxon>Rhodospirillaceae</taxon>
        <taxon>Magnetospirillum</taxon>
    </lineage>
</organism>
<comment type="caution">
    <text evidence="2">The sequence shown here is derived from an EMBL/GenBank/DDBJ whole genome shotgun (WGS) entry which is preliminary data.</text>
</comment>
<dbReference type="SUPFAM" id="SSF53474">
    <property type="entry name" value="alpha/beta-Hydrolases"/>
    <property type="match status" value="1"/>
</dbReference>
<dbReference type="PANTHER" id="PTHR43689">
    <property type="entry name" value="HYDROLASE"/>
    <property type="match status" value="1"/>
</dbReference>
<evidence type="ECO:0000259" key="1">
    <source>
        <dbReference type="Pfam" id="PF12697"/>
    </source>
</evidence>
<dbReference type="InterPro" id="IPR029058">
    <property type="entry name" value="AB_hydrolase_fold"/>
</dbReference>
<proteinExistence type="predicted"/>
<dbReference type="STRING" id="1437059.A6A05_06715"/>
<dbReference type="EMBL" id="LWQU01000043">
    <property type="protein sequence ID" value="OAN63235.1"/>
    <property type="molecule type" value="Genomic_DNA"/>
</dbReference>
<dbReference type="Proteomes" id="UP000078543">
    <property type="component" value="Unassembled WGS sequence"/>
</dbReference>
<dbReference type="PANTHER" id="PTHR43689:SF8">
    <property type="entry name" value="ALPHA_BETA-HYDROLASES SUPERFAMILY PROTEIN"/>
    <property type="match status" value="1"/>
</dbReference>
<evidence type="ECO:0000313" key="2">
    <source>
        <dbReference type="EMBL" id="OAN63235.1"/>
    </source>
</evidence>
<dbReference type="GO" id="GO:0016787">
    <property type="term" value="F:hydrolase activity"/>
    <property type="evidence" value="ECO:0007669"/>
    <property type="project" value="UniProtKB-KW"/>
</dbReference>
<accession>A0A178MYB6</accession>
<name>A0A178MYB6_9PROT</name>
<dbReference type="OrthoDB" id="9779853at2"/>
<sequence length="257" mass="27506">MAEMGADVLNVGGVSLETRRIGGDPARPTLVLLHEGLGSVSLWRDFPDQLAAVTGHPVLAFSRAGYGRSDPVDLPRPLDYMQREGRDVLPRLLDAAGLDRVVLVGHSDGASIALVHAGSSAGTRVEKVVVMAPHTFVEPICLTSIRAAREAYLNSDLRDRLQRHHGANTDCAFWGWNDSWLAPDFVHWDIRGFLPAVGVPVLVIQGQDDEYGTILQVDAIRGAVPGGAATLLLPDCGHSPHRDQPGAVLAAIGAFLR</sequence>
<feature type="domain" description="AB hydrolase-1" evidence="1">
    <location>
        <begin position="30"/>
        <end position="250"/>
    </location>
</feature>
<reference evidence="2 3" key="1">
    <citation type="submission" date="2016-04" db="EMBL/GenBank/DDBJ databases">
        <title>Draft genome sequence of freshwater magnetotactic bacteria Magnetospirillum marisnigri SP-1 and Magnetospirillum moscoviense BB-1.</title>
        <authorList>
            <person name="Koziaeva V."/>
            <person name="Dziuba M.V."/>
            <person name="Ivanov T.M."/>
            <person name="Kuznetsov B."/>
            <person name="Grouzdev D.S."/>
        </authorList>
    </citation>
    <scope>NUCLEOTIDE SEQUENCE [LARGE SCALE GENOMIC DNA]</scope>
    <source>
        <strain evidence="2 3">BB-1</strain>
    </source>
</reference>
<evidence type="ECO:0000313" key="3">
    <source>
        <dbReference type="Proteomes" id="UP000078543"/>
    </source>
</evidence>
<dbReference type="Pfam" id="PF12697">
    <property type="entry name" value="Abhydrolase_6"/>
    <property type="match status" value="1"/>
</dbReference>
<keyword evidence="2" id="KW-0378">Hydrolase</keyword>
<dbReference type="Gene3D" id="3.40.50.1820">
    <property type="entry name" value="alpha/beta hydrolase"/>
    <property type="match status" value="1"/>
</dbReference>